<dbReference type="InterPro" id="IPR029486">
    <property type="entry name" value="GH97_N"/>
</dbReference>
<keyword evidence="4" id="KW-0106">Calcium</keyword>
<organism evidence="10 11">
    <name type="scientific">Pedobacter ginsenosidimutans</name>
    <dbReference type="NCBI Taxonomy" id="687842"/>
    <lineage>
        <taxon>Bacteria</taxon>
        <taxon>Pseudomonadati</taxon>
        <taxon>Bacteroidota</taxon>
        <taxon>Sphingobacteriia</taxon>
        <taxon>Sphingobacteriales</taxon>
        <taxon>Sphingobacteriaceae</taxon>
        <taxon>Pedobacter</taxon>
    </lineage>
</organism>
<keyword evidence="5" id="KW-0326">Glycosidase</keyword>
<dbReference type="InterPro" id="IPR017853">
    <property type="entry name" value="GH"/>
</dbReference>
<feature type="domain" description="Glycosyl-hydrolase 97 C-terminal oligomerisation" evidence="9">
    <location>
        <begin position="542"/>
        <end position="632"/>
    </location>
</feature>
<keyword evidence="3" id="KW-0378">Hydrolase</keyword>
<feature type="domain" description="Glycosyl-hydrolase 97 N-terminal" evidence="8">
    <location>
        <begin position="22"/>
        <end position="281"/>
    </location>
</feature>
<dbReference type="Gene3D" id="2.60.40.1180">
    <property type="entry name" value="Golgi alpha-mannosidase II"/>
    <property type="match status" value="1"/>
</dbReference>
<evidence type="ECO:0000313" key="10">
    <source>
        <dbReference type="EMBL" id="KRT15255.1"/>
    </source>
</evidence>
<dbReference type="PANTHER" id="PTHR35803">
    <property type="entry name" value="GLUCAN 1,4-ALPHA-GLUCOSIDASE SUSB-RELATED"/>
    <property type="match status" value="1"/>
</dbReference>
<dbReference type="Pfam" id="PF14509">
    <property type="entry name" value="GH97_C"/>
    <property type="match status" value="1"/>
</dbReference>
<feature type="domain" description="Glycosyl-hydrolase 97 catalytic" evidence="7">
    <location>
        <begin position="306"/>
        <end position="450"/>
    </location>
</feature>
<dbReference type="InterPro" id="IPR013780">
    <property type="entry name" value="Glyco_hydro_b"/>
</dbReference>
<evidence type="ECO:0000259" key="7">
    <source>
        <dbReference type="Pfam" id="PF10566"/>
    </source>
</evidence>
<evidence type="ECO:0000256" key="6">
    <source>
        <dbReference type="SAM" id="SignalP"/>
    </source>
</evidence>
<dbReference type="Pfam" id="PF10566">
    <property type="entry name" value="Glyco_hydro_97"/>
    <property type="match status" value="1"/>
</dbReference>
<dbReference type="STRING" id="687842.ASU31_15450"/>
<feature type="chain" id="PRO_5006665476" evidence="6">
    <location>
        <begin position="19"/>
        <end position="637"/>
    </location>
</feature>
<dbReference type="Pfam" id="PF14508">
    <property type="entry name" value="GH97_N"/>
    <property type="match status" value="1"/>
</dbReference>
<evidence type="ECO:0000256" key="2">
    <source>
        <dbReference type="ARBA" id="ARBA00011245"/>
    </source>
</evidence>
<dbReference type="InterPro" id="IPR013785">
    <property type="entry name" value="Aldolase_TIM"/>
</dbReference>
<sequence length="637" mass="71590">MKSLFLALSLIFSSVGYAQQILSPNKKIKVVVEMQQAGQGGSGQVHFKVLYKKGSAYIEVLPSSPLGISREDQQFVSNLRLIGEGKAVAVHDKYEMVTGKRKRCENFGTEKTFSYKNPSDQPLDITFKVYNDGVAFRYSFPNRKDSSFSIIDETTAYVVPTGSERWIQPYNQAYEDFFPFSTTGTNEKNNNDWGYPALYKVNSQPLWVLISEAGISKENCAARLNNKENKNVYKVSYPSAKKKLLGGAVSSLPWKSQWHVMIIGELADLVQSTLITDVSEPSAFKDTKWIEPGSAAWVYWAYNHGSKDYKKVIEYIDLAVKMRWPYVLIDWEWDVMSNGGKLEDALGYAKSKGIKTLLWYNSGTDWLDPTPVDRLLTKDKREKEFSWLRSIGVSGIKVDFFAGDQQDMMKYYIDILEDAAKYHLLVNFHGATVPRGWARTYPNLMTTEAVYGAEWYNNNSILTDKAAAHNTTLPFTRNIIGSMDYTPVTFSNSQHAHKTSFAHELALAVVFESGLQHFADRPSAYYNLSEGPLNFLKGFPTTWDETKLIQGYPGEMIVIARRKGKLWYVAGLNGKDTPQTLDLNLKFLGNSEYALQLFKDGADTKSITSETKSIKKSGTLQIQCLPGGGFAGVVSSL</sequence>
<dbReference type="AlphaFoldDB" id="A0A0T5VN22"/>
<evidence type="ECO:0000259" key="8">
    <source>
        <dbReference type="Pfam" id="PF14508"/>
    </source>
</evidence>
<proteinExistence type="predicted"/>
<dbReference type="InterPro" id="IPR052720">
    <property type="entry name" value="Glycosyl_hydrolase_97"/>
</dbReference>
<dbReference type="Proteomes" id="UP000051950">
    <property type="component" value="Unassembled WGS sequence"/>
</dbReference>
<dbReference type="InterPro" id="IPR029483">
    <property type="entry name" value="GH97_C"/>
</dbReference>
<evidence type="ECO:0000256" key="1">
    <source>
        <dbReference type="ARBA" id="ARBA00001913"/>
    </source>
</evidence>
<accession>A0A0T5VN22</accession>
<dbReference type="Gene3D" id="3.20.20.70">
    <property type="entry name" value="Aldolase class I"/>
    <property type="match status" value="1"/>
</dbReference>
<comment type="cofactor">
    <cofactor evidence="1">
        <name>Ca(2+)</name>
        <dbReference type="ChEBI" id="CHEBI:29108"/>
    </cofactor>
</comment>
<dbReference type="InterPro" id="IPR019563">
    <property type="entry name" value="GH97_catalytic"/>
</dbReference>
<evidence type="ECO:0000256" key="4">
    <source>
        <dbReference type="ARBA" id="ARBA00022837"/>
    </source>
</evidence>
<keyword evidence="11" id="KW-1185">Reference proteome</keyword>
<comment type="caution">
    <text evidence="10">The sequence shown here is derived from an EMBL/GenBank/DDBJ whole genome shotgun (WGS) entry which is preliminary data.</text>
</comment>
<comment type="subunit">
    <text evidence="2">Monomer.</text>
</comment>
<evidence type="ECO:0000256" key="5">
    <source>
        <dbReference type="ARBA" id="ARBA00023295"/>
    </source>
</evidence>
<dbReference type="PANTHER" id="PTHR35803:SF2">
    <property type="entry name" value="RETAINING ALPHA-GALACTOSIDASE"/>
    <property type="match status" value="1"/>
</dbReference>
<dbReference type="EMBL" id="LMZQ01000011">
    <property type="protein sequence ID" value="KRT15255.1"/>
    <property type="molecule type" value="Genomic_DNA"/>
</dbReference>
<feature type="signal peptide" evidence="6">
    <location>
        <begin position="1"/>
        <end position="18"/>
    </location>
</feature>
<evidence type="ECO:0000259" key="9">
    <source>
        <dbReference type="Pfam" id="PF14509"/>
    </source>
</evidence>
<dbReference type="SUPFAM" id="SSF51445">
    <property type="entry name" value="(Trans)glycosidases"/>
    <property type="match status" value="1"/>
</dbReference>
<dbReference type="GO" id="GO:0030246">
    <property type="term" value="F:carbohydrate binding"/>
    <property type="evidence" value="ECO:0007669"/>
    <property type="project" value="InterPro"/>
</dbReference>
<dbReference type="GO" id="GO:0016798">
    <property type="term" value="F:hydrolase activity, acting on glycosyl bonds"/>
    <property type="evidence" value="ECO:0007669"/>
    <property type="project" value="UniProtKB-KW"/>
</dbReference>
<gene>
    <name evidence="10" type="ORF">ASU31_15450</name>
</gene>
<reference evidence="10 11" key="1">
    <citation type="submission" date="2015-11" db="EMBL/GenBank/DDBJ databases">
        <title>Sequence of Pedobacter ginsenosidimutans.</title>
        <authorList>
            <person name="Carson E."/>
            <person name="Keyser V."/>
            <person name="Newman J."/>
            <person name="Miller J."/>
        </authorList>
    </citation>
    <scope>NUCLEOTIDE SEQUENCE [LARGE SCALE GENOMIC DNA]</scope>
    <source>
        <strain evidence="10 11">KACC 14530</strain>
    </source>
</reference>
<evidence type="ECO:0000256" key="3">
    <source>
        <dbReference type="ARBA" id="ARBA00022801"/>
    </source>
</evidence>
<name>A0A0T5VN22_9SPHI</name>
<protein>
    <submittedName>
        <fullName evidence="10">Alpha-glucosidase</fullName>
    </submittedName>
</protein>
<dbReference type="InterPro" id="IPR014718">
    <property type="entry name" value="GH-type_carb-bd"/>
</dbReference>
<dbReference type="OrthoDB" id="57532at2"/>
<dbReference type="RefSeq" id="WP_057933195.1">
    <property type="nucleotide sequence ID" value="NZ_LMZQ01000011.1"/>
</dbReference>
<keyword evidence="6" id="KW-0732">Signal</keyword>
<evidence type="ECO:0000313" key="11">
    <source>
        <dbReference type="Proteomes" id="UP000051950"/>
    </source>
</evidence>
<dbReference type="Gene3D" id="2.70.98.10">
    <property type="match status" value="1"/>
</dbReference>